<evidence type="ECO:0000313" key="1">
    <source>
        <dbReference type="EMBL" id="KAG2233189.1"/>
    </source>
</evidence>
<comment type="caution">
    <text evidence="1">The sequence shown here is derived from an EMBL/GenBank/DDBJ whole genome shotgun (WGS) entry which is preliminary data.</text>
</comment>
<gene>
    <name evidence="1" type="ORF">INT48_005027</name>
</gene>
<name>A0A8H7SMA6_9FUNG</name>
<organism evidence="1 2">
    <name type="scientific">Thamnidium elegans</name>
    <dbReference type="NCBI Taxonomy" id="101142"/>
    <lineage>
        <taxon>Eukaryota</taxon>
        <taxon>Fungi</taxon>
        <taxon>Fungi incertae sedis</taxon>
        <taxon>Mucoromycota</taxon>
        <taxon>Mucoromycotina</taxon>
        <taxon>Mucoromycetes</taxon>
        <taxon>Mucorales</taxon>
        <taxon>Mucorineae</taxon>
        <taxon>Mucoraceae</taxon>
        <taxon>Thamnidium</taxon>
    </lineage>
</organism>
<dbReference type="AlphaFoldDB" id="A0A8H7SMA6"/>
<protein>
    <submittedName>
        <fullName evidence="1">Uncharacterized protein</fullName>
    </submittedName>
</protein>
<reference evidence="1" key="1">
    <citation type="submission" date="2021-01" db="EMBL/GenBank/DDBJ databases">
        <title>Metabolic potential, ecology and presence of endohyphal bacteria is reflected in genomic diversity of Mucoromycotina.</title>
        <authorList>
            <person name="Muszewska A."/>
            <person name="Okrasinska A."/>
            <person name="Steczkiewicz K."/>
            <person name="Drgas O."/>
            <person name="Orlowska M."/>
            <person name="Perlinska-Lenart U."/>
            <person name="Aleksandrzak-Piekarczyk T."/>
            <person name="Szatraj K."/>
            <person name="Zielenkiewicz U."/>
            <person name="Pilsyk S."/>
            <person name="Malc E."/>
            <person name="Mieczkowski P."/>
            <person name="Kruszewska J.S."/>
            <person name="Biernat P."/>
            <person name="Pawlowska J."/>
        </authorList>
    </citation>
    <scope>NUCLEOTIDE SEQUENCE</scope>
    <source>
        <strain evidence="1">WA0000018081</strain>
    </source>
</reference>
<dbReference type="EMBL" id="JAEPRE010000087">
    <property type="protein sequence ID" value="KAG2233189.1"/>
    <property type="molecule type" value="Genomic_DNA"/>
</dbReference>
<proteinExistence type="predicted"/>
<keyword evidence="2" id="KW-1185">Reference proteome</keyword>
<feature type="non-terminal residue" evidence="1">
    <location>
        <position position="1"/>
    </location>
</feature>
<dbReference type="Proteomes" id="UP000613177">
    <property type="component" value="Unassembled WGS sequence"/>
</dbReference>
<sequence length="186" mass="21377">MVVYQELTLTNWAPGTTFQALAFEKHTKCENLASCLNALESALNDIGNLDLKKNTNSNVILWARKKKKKSTINTSLIKQYFYLQTWKKLMVDNKYLKMTLKNNQIRNEIAVAEDLAEVNNDTLRHANSNYEGADNQESQSTYNDELDERNFVFSMLKSGEKWYLSNGKYVDGELFIFGLQCESGHP</sequence>
<evidence type="ECO:0000313" key="2">
    <source>
        <dbReference type="Proteomes" id="UP000613177"/>
    </source>
</evidence>
<accession>A0A8H7SMA6</accession>